<feature type="compositionally biased region" description="Basic and acidic residues" evidence="1">
    <location>
        <begin position="1"/>
        <end position="10"/>
    </location>
</feature>
<accession>A0ABV9ZH03</accession>
<reference evidence="3" key="1">
    <citation type="journal article" date="2019" name="Int. J. Syst. Evol. Microbiol.">
        <title>The Global Catalogue of Microorganisms (GCM) 10K type strain sequencing project: providing services to taxonomists for standard genome sequencing and annotation.</title>
        <authorList>
            <consortium name="The Broad Institute Genomics Platform"/>
            <consortium name="The Broad Institute Genome Sequencing Center for Infectious Disease"/>
            <person name="Wu L."/>
            <person name="Ma J."/>
        </authorList>
    </citation>
    <scope>NUCLEOTIDE SEQUENCE [LARGE SCALE GENOMIC DNA]</scope>
    <source>
        <strain evidence="3">XZYJ18</strain>
    </source>
</reference>
<dbReference type="RefSeq" id="WP_378022086.1">
    <property type="nucleotide sequence ID" value="NZ_JBHSKG010000008.1"/>
</dbReference>
<organism evidence="2 3">
    <name type="scientific">Actinomycetospora rhizophila</name>
    <dbReference type="NCBI Taxonomy" id="1416876"/>
    <lineage>
        <taxon>Bacteria</taxon>
        <taxon>Bacillati</taxon>
        <taxon>Actinomycetota</taxon>
        <taxon>Actinomycetes</taxon>
        <taxon>Pseudonocardiales</taxon>
        <taxon>Pseudonocardiaceae</taxon>
        <taxon>Actinomycetospora</taxon>
    </lineage>
</organism>
<sequence>MDPAETDPRPGTDVGPGPSAPAGAAILLPGSPAARAAGCGCSVLANAAYRCGASTSPLIEATCPVAHGDPVL</sequence>
<dbReference type="Proteomes" id="UP001596175">
    <property type="component" value="Unassembled WGS sequence"/>
</dbReference>
<feature type="region of interest" description="Disordered" evidence="1">
    <location>
        <begin position="1"/>
        <end position="23"/>
    </location>
</feature>
<evidence type="ECO:0000313" key="3">
    <source>
        <dbReference type="Proteomes" id="UP001596175"/>
    </source>
</evidence>
<comment type="caution">
    <text evidence="2">The sequence shown here is derived from an EMBL/GenBank/DDBJ whole genome shotgun (WGS) entry which is preliminary data.</text>
</comment>
<proteinExistence type="predicted"/>
<keyword evidence="3" id="KW-1185">Reference proteome</keyword>
<evidence type="ECO:0000256" key="1">
    <source>
        <dbReference type="SAM" id="MobiDB-lite"/>
    </source>
</evidence>
<name>A0ABV9ZH03_9PSEU</name>
<evidence type="ECO:0000313" key="2">
    <source>
        <dbReference type="EMBL" id="MFC5139906.1"/>
    </source>
</evidence>
<protein>
    <submittedName>
        <fullName evidence="2">Uncharacterized protein</fullName>
    </submittedName>
</protein>
<gene>
    <name evidence="2" type="ORF">ACFPK1_16825</name>
</gene>
<dbReference type="EMBL" id="JBHSKG010000008">
    <property type="protein sequence ID" value="MFC5139906.1"/>
    <property type="molecule type" value="Genomic_DNA"/>
</dbReference>